<feature type="transmembrane region" description="Helical" evidence="6">
    <location>
        <begin position="305"/>
        <end position="326"/>
    </location>
</feature>
<evidence type="ECO:0000256" key="3">
    <source>
        <dbReference type="ARBA" id="ARBA00022692"/>
    </source>
</evidence>
<sequence>MQQVVKVSIGNIAFTLEKEAYELTQDYLSQLENYYSGSQNCGEILSEIEFRIAELLSDRGYRTKIVPTAVVNEVIRILGRPEDFESGGTEQKHGAVRKRLYRDTENKIVGGVCSGLGAYFAVDPILFRVVFAAWSLAFLCVAVFEEDWGWGLSMSGMLAYVILWISMPEARTVEQRYSMKGGSVSLENIHTTVSGNGEKSRRSKGFRNILGRCASIFTGALLMLMGTAGCISAIILICGIGVLGNGLHAFGIPWLMSVVTDTAAWVSVLAAILGSLAVLLPFIGMLYAGTLLLFKLKSPKWKPGLIIFIIWVVSLLGFIGVSAGSLSTIRSTDCSIHESRLPVRDTLFIEFAGCSQWKDFDVLVDADRNSYDLLYMGKNGSDPCLVIYPDLYVGASMDSVSKVVSYAEYVTDGMNLNDLTGKKSSRFWSFDADSRTLRIEPVIFSSDIRTTDIERQMRILLSKGTCVIVREPVWHEFNSSFEYCSSRFLKIVEELR</sequence>
<keyword evidence="4 6" id="KW-1133">Transmembrane helix</keyword>
<dbReference type="Pfam" id="PF04024">
    <property type="entry name" value="PspC"/>
    <property type="match status" value="1"/>
</dbReference>
<keyword evidence="5 6" id="KW-0472">Membrane</keyword>
<reference evidence="9" key="1">
    <citation type="journal article" date="2021" name="PeerJ">
        <title>Extensive microbial diversity within the chicken gut microbiome revealed by metagenomics and culture.</title>
        <authorList>
            <person name="Gilroy R."/>
            <person name="Ravi A."/>
            <person name="Getino M."/>
            <person name="Pursley I."/>
            <person name="Horton D.L."/>
            <person name="Alikhan N.F."/>
            <person name="Baker D."/>
            <person name="Gharbi K."/>
            <person name="Hall N."/>
            <person name="Watson M."/>
            <person name="Adriaenssens E.M."/>
            <person name="Foster-Nyarko E."/>
            <person name="Jarju S."/>
            <person name="Secka A."/>
            <person name="Antonio M."/>
            <person name="Oren A."/>
            <person name="Chaudhuri R.R."/>
            <person name="La Ragione R."/>
            <person name="Hildebrand F."/>
            <person name="Pallen M.J."/>
        </authorList>
    </citation>
    <scope>NUCLEOTIDE SEQUENCE</scope>
    <source>
        <strain evidence="9">Gambia16-554</strain>
    </source>
</reference>
<keyword evidence="2" id="KW-1003">Cell membrane</keyword>
<organism evidence="9 10">
    <name type="scientific">Candidatus Coprenecus stercoravium</name>
    <dbReference type="NCBI Taxonomy" id="2840735"/>
    <lineage>
        <taxon>Bacteria</taxon>
        <taxon>Pseudomonadati</taxon>
        <taxon>Bacteroidota</taxon>
        <taxon>Bacteroidia</taxon>
        <taxon>Bacteroidales</taxon>
        <taxon>Rikenellaceae</taxon>
        <taxon>Rikenellaceae incertae sedis</taxon>
        <taxon>Candidatus Coprenecus</taxon>
    </lineage>
</organism>
<evidence type="ECO:0000256" key="6">
    <source>
        <dbReference type="SAM" id="Phobius"/>
    </source>
</evidence>
<evidence type="ECO:0000259" key="8">
    <source>
        <dbReference type="Pfam" id="PF22571"/>
    </source>
</evidence>
<evidence type="ECO:0000313" key="10">
    <source>
        <dbReference type="Proteomes" id="UP000824115"/>
    </source>
</evidence>
<evidence type="ECO:0000256" key="5">
    <source>
        <dbReference type="ARBA" id="ARBA00023136"/>
    </source>
</evidence>
<evidence type="ECO:0000313" key="9">
    <source>
        <dbReference type="EMBL" id="HIZ85019.1"/>
    </source>
</evidence>
<dbReference type="AlphaFoldDB" id="A0A9D2GPR4"/>
<dbReference type="PANTHER" id="PTHR33885:SF3">
    <property type="entry name" value="PHAGE SHOCK PROTEIN C"/>
    <property type="match status" value="1"/>
</dbReference>
<keyword evidence="3 6" id="KW-0812">Transmembrane</keyword>
<evidence type="ECO:0000256" key="2">
    <source>
        <dbReference type="ARBA" id="ARBA00022475"/>
    </source>
</evidence>
<evidence type="ECO:0000256" key="4">
    <source>
        <dbReference type="ARBA" id="ARBA00022989"/>
    </source>
</evidence>
<dbReference type="Pfam" id="PF22571">
    <property type="entry name" value="LiaI-LiaF-TM_PspC"/>
    <property type="match status" value="1"/>
</dbReference>
<comment type="subcellular location">
    <subcellularLocation>
        <location evidence="1">Cell membrane</location>
        <topology evidence="1">Single-pass membrane protein</topology>
    </subcellularLocation>
</comment>
<dbReference type="GO" id="GO:0005886">
    <property type="term" value="C:plasma membrane"/>
    <property type="evidence" value="ECO:0007669"/>
    <property type="project" value="UniProtKB-SubCell"/>
</dbReference>
<feature type="transmembrane region" description="Helical" evidence="6">
    <location>
        <begin position="209"/>
        <end position="242"/>
    </location>
</feature>
<gene>
    <name evidence="9" type="ORF">IAC04_00815</name>
</gene>
<feature type="transmembrane region" description="Helical" evidence="6">
    <location>
        <begin position="150"/>
        <end position="167"/>
    </location>
</feature>
<reference evidence="9" key="2">
    <citation type="submission" date="2021-04" db="EMBL/GenBank/DDBJ databases">
        <authorList>
            <person name="Gilroy R."/>
        </authorList>
    </citation>
    <scope>NUCLEOTIDE SEQUENCE</scope>
    <source>
        <strain evidence="9">Gambia16-554</strain>
    </source>
</reference>
<name>A0A9D2GPR4_9BACT</name>
<evidence type="ECO:0000259" key="7">
    <source>
        <dbReference type="Pfam" id="PF04024"/>
    </source>
</evidence>
<feature type="domain" description="PspC-related transmembrane region" evidence="8">
    <location>
        <begin position="207"/>
        <end position="320"/>
    </location>
</feature>
<accession>A0A9D2GPR4</accession>
<proteinExistence type="predicted"/>
<feature type="transmembrane region" description="Helical" evidence="6">
    <location>
        <begin position="262"/>
        <end position="293"/>
    </location>
</feature>
<dbReference type="EMBL" id="DXAW01000023">
    <property type="protein sequence ID" value="HIZ85019.1"/>
    <property type="molecule type" value="Genomic_DNA"/>
</dbReference>
<dbReference type="PANTHER" id="PTHR33885">
    <property type="entry name" value="PHAGE SHOCK PROTEIN C"/>
    <property type="match status" value="1"/>
</dbReference>
<feature type="domain" description="Phage shock protein PspC N-terminal" evidence="7">
    <location>
        <begin position="98"/>
        <end position="170"/>
    </location>
</feature>
<dbReference type="Proteomes" id="UP000824115">
    <property type="component" value="Unassembled WGS sequence"/>
</dbReference>
<comment type="caution">
    <text evidence="9">The sequence shown here is derived from an EMBL/GenBank/DDBJ whole genome shotgun (WGS) entry which is preliminary data.</text>
</comment>
<evidence type="ECO:0000256" key="1">
    <source>
        <dbReference type="ARBA" id="ARBA00004162"/>
    </source>
</evidence>
<protein>
    <submittedName>
        <fullName evidence="9">PspC domain-containing protein</fullName>
    </submittedName>
</protein>
<dbReference type="InterPro" id="IPR052027">
    <property type="entry name" value="PspC"/>
</dbReference>
<dbReference type="InterPro" id="IPR007168">
    <property type="entry name" value="Phageshock_PspC_N"/>
</dbReference>
<dbReference type="InterPro" id="IPR054321">
    <property type="entry name" value="PspC-rel_TM"/>
</dbReference>